<reference evidence="2" key="1">
    <citation type="journal article" date="2014" name="Genome Biol. Evol.">
        <title>Pangenome evidence for extensive interdomain horizontal transfer affecting lineage core and shell genes in uncultured planktonic thaumarchaeota and euryarchaeota.</title>
        <authorList>
            <person name="Deschamps P."/>
            <person name="Zivanovic Y."/>
            <person name="Moreira D."/>
            <person name="Rodriguez-Valera F."/>
            <person name="Lopez-Garcia P."/>
        </authorList>
    </citation>
    <scope>NUCLEOTIDE SEQUENCE</scope>
</reference>
<organism evidence="2">
    <name type="scientific">uncultured marine group II/III euryarchaeote KM3_51_D01</name>
    <dbReference type="NCBI Taxonomy" id="1456454"/>
    <lineage>
        <taxon>Archaea</taxon>
        <taxon>Methanobacteriati</taxon>
        <taxon>Methanobacteriota</taxon>
        <taxon>environmental samples</taxon>
    </lineage>
</organism>
<dbReference type="CDD" id="cd04301">
    <property type="entry name" value="NAT_SF"/>
    <property type="match status" value="1"/>
</dbReference>
<dbReference type="InterPro" id="IPR000182">
    <property type="entry name" value="GNAT_dom"/>
</dbReference>
<sequence length="175" mass="20110">MNLSEVEFRQPSIEDAEICMEYINSLIDENLYIAHLEKFTLEEEQKFLSYVQELCETDRGVTLAALHDGKIIGICGINRDFMKKSAMDHVAIMDISVSVNWRGSGLAKLLFEKTLDTAKSLDLELIELYCDSNNEGALRFYEKLGFSRVGSRKRHSKRDGKYSDIIIMEMWLPKS</sequence>
<keyword evidence="2" id="KW-0808">Transferase</keyword>
<evidence type="ECO:0000313" key="2">
    <source>
        <dbReference type="EMBL" id="AIF11252.1"/>
    </source>
</evidence>
<dbReference type="EMBL" id="KF900912">
    <property type="protein sequence ID" value="AIF11252.1"/>
    <property type="molecule type" value="Genomic_DNA"/>
</dbReference>
<dbReference type="PANTHER" id="PTHR43072">
    <property type="entry name" value="N-ACETYLTRANSFERASE"/>
    <property type="match status" value="1"/>
</dbReference>
<proteinExistence type="predicted"/>
<dbReference type="InterPro" id="IPR016181">
    <property type="entry name" value="Acyl_CoA_acyltransferase"/>
</dbReference>
<dbReference type="Gene3D" id="3.40.630.30">
    <property type="match status" value="1"/>
</dbReference>
<dbReference type="SUPFAM" id="SSF55729">
    <property type="entry name" value="Acyl-CoA N-acyltransferases (Nat)"/>
    <property type="match status" value="1"/>
</dbReference>
<protein>
    <submittedName>
        <fullName evidence="2">Histone acetyltransferase HPA2 family protein</fullName>
    </submittedName>
</protein>
<evidence type="ECO:0000259" key="1">
    <source>
        <dbReference type="PROSITE" id="PS51186"/>
    </source>
</evidence>
<dbReference type="AlphaFoldDB" id="A0A075H9U1"/>
<feature type="domain" description="N-acetyltransferase" evidence="1">
    <location>
        <begin position="6"/>
        <end position="173"/>
    </location>
</feature>
<name>A0A075H9U1_9EURY</name>
<dbReference type="PROSITE" id="PS51186">
    <property type="entry name" value="GNAT"/>
    <property type="match status" value="1"/>
</dbReference>
<dbReference type="GO" id="GO:0016747">
    <property type="term" value="F:acyltransferase activity, transferring groups other than amino-acyl groups"/>
    <property type="evidence" value="ECO:0007669"/>
    <property type="project" value="InterPro"/>
</dbReference>
<accession>A0A075H9U1</accession>
<dbReference type="Pfam" id="PF00583">
    <property type="entry name" value="Acetyltransf_1"/>
    <property type="match status" value="1"/>
</dbReference>